<dbReference type="InterPro" id="IPR033645">
    <property type="entry name" value="VirB9/CagX/TrbG_C"/>
</dbReference>
<dbReference type="Gene3D" id="2.60.40.2500">
    <property type="match status" value="1"/>
</dbReference>
<dbReference type="InterPro" id="IPR010258">
    <property type="entry name" value="Conjugal_tfr_TrbG/VirB9/CagX"/>
</dbReference>
<comment type="similarity">
    <text evidence="1">Belongs to the TrbG/VirB9 family.</text>
</comment>
<reference evidence="6" key="1">
    <citation type="submission" date="2016-10" db="EMBL/GenBank/DDBJ databases">
        <authorList>
            <person name="Varghese N."/>
            <person name="Submissions S."/>
        </authorList>
    </citation>
    <scope>NUCLEOTIDE SEQUENCE [LARGE SCALE GENOMIC DNA]</scope>
    <source>
        <strain evidence="6">CGMCC 1.7715</strain>
    </source>
</reference>
<dbReference type="EMBL" id="FOWZ01000001">
    <property type="protein sequence ID" value="SFO98538.1"/>
    <property type="molecule type" value="Genomic_DNA"/>
</dbReference>
<dbReference type="STRING" id="604088.SAMN04488060_1123"/>
<feature type="region of interest" description="Disordered" evidence="3">
    <location>
        <begin position="234"/>
        <end position="257"/>
    </location>
</feature>
<dbReference type="Proteomes" id="UP000199331">
    <property type="component" value="Unassembled WGS sequence"/>
</dbReference>
<dbReference type="AlphaFoldDB" id="A0A1I5LMJ8"/>
<dbReference type="OrthoDB" id="7390264at2"/>
<evidence type="ECO:0000256" key="4">
    <source>
        <dbReference type="SAM" id="SignalP"/>
    </source>
</evidence>
<name>A0A1I5LMJ8_9SPHN</name>
<dbReference type="InterPro" id="IPR038161">
    <property type="entry name" value="VirB9/CagX/TrbG_C_sf"/>
</dbReference>
<dbReference type="Pfam" id="PF03524">
    <property type="entry name" value="CagX"/>
    <property type="match status" value="1"/>
</dbReference>
<protein>
    <submittedName>
        <fullName evidence="5">Type IV secretion system protein VirB9</fullName>
    </submittedName>
</protein>
<feature type="signal peptide" evidence="4">
    <location>
        <begin position="1"/>
        <end position="20"/>
    </location>
</feature>
<proteinExistence type="inferred from homology"/>
<evidence type="ECO:0000256" key="1">
    <source>
        <dbReference type="ARBA" id="ARBA00006135"/>
    </source>
</evidence>
<feature type="chain" id="PRO_5011642034" evidence="4">
    <location>
        <begin position="21"/>
        <end position="257"/>
    </location>
</feature>
<sequence length="257" mass="27607">MKRAALTALVLALTATPALADARLKQVMYDEYSVVTVPGRVNVQASIVFGDDETIENVAIGNSATWQVTPNKRANILFVKPLEPRAATNLTVVTSKRTYLFDLVASPTAKPLYILRFDYPVEPEDEVADTQLADADAATSEGEVVTQTFDPADINLAWSGEGEASLLPDSAFDDGQTTYLKWPAGRDVPAILVTNSKGEEGPVNYTVNGNTIAIDGVPRAIILRTGERTATLVNSGPERASTTQQRGDAVLAQRETK</sequence>
<organism evidence="5 6">
    <name type="scientific">Qipengyuania nanhaisediminis</name>
    <dbReference type="NCBI Taxonomy" id="604088"/>
    <lineage>
        <taxon>Bacteria</taxon>
        <taxon>Pseudomonadati</taxon>
        <taxon>Pseudomonadota</taxon>
        <taxon>Alphaproteobacteria</taxon>
        <taxon>Sphingomonadales</taxon>
        <taxon>Erythrobacteraceae</taxon>
        <taxon>Qipengyuania</taxon>
    </lineage>
</organism>
<dbReference type="CDD" id="cd06911">
    <property type="entry name" value="VirB9_CagX_TrbG"/>
    <property type="match status" value="1"/>
</dbReference>
<evidence type="ECO:0000256" key="2">
    <source>
        <dbReference type="ARBA" id="ARBA00022729"/>
    </source>
</evidence>
<evidence type="ECO:0000313" key="5">
    <source>
        <dbReference type="EMBL" id="SFO98538.1"/>
    </source>
</evidence>
<accession>A0A1I5LMJ8</accession>
<keyword evidence="2 4" id="KW-0732">Signal</keyword>
<dbReference type="RefSeq" id="WP_090478189.1">
    <property type="nucleotide sequence ID" value="NZ_FOWZ01000001.1"/>
</dbReference>
<evidence type="ECO:0000256" key="3">
    <source>
        <dbReference type="SAM" id="MobiDB-lite"/>
    </source>
</evidence>
<gene>
    <name evidence="5" type="ORF">SAMN04488060_1123</name>
</gene>
<keyword evidence="6" id="KW-1185">Reference proteome</keyword>
<evidence type="ECO:0000313" key="6">
    <source>
        <dbReference type="Proteomes" id="UP000199331"/>
    </source>
</evidence>